<name>A0A433TIB3_ELYCH</name>
<gene>
    <name evidence="1" type="ORF">EGW08_010963</name>
</gene>
<sequence length="200" mass="22244">MLAFHAILSQVKKDNACILLVLEKTLPNSLDWTSTDNRSHLGDETPNLFKKNPPYAATLTTHLDKVLSVHATTTRHKATGLNNKWTEILDKTLTIAQPHRFLHPRRFRPPPSQSIYCPTFFYPSTLQTSSISVTVSRCNKLPGRVSANRNCSSPGANPAIASDARTTQIRPLLQQWVCAKSPSRQVGKCPLILSIVQRPP</sequence>
<evidence type="ECO:0000313" key="1">
    <source>
        <dbReference type="EMBL" id="RUS81289.1"/>
    </source>
</evidence>
<keyword evidence="2" id="KW-1185">Reference proteome</keyword>
<dbReference type="EMBL" id="RQTK01000346">
    <property type="protein sequence ID" value="RUS81289.1"/>
    <property type="molecule type" value="Genomic_DNA"/>
</dbReference>
<organism evidence="1 2">
    <name type="scientific">Elysia chlorotica</name>
    <name type="common">Eastern emerald elysia</name>
    <name type="synonym">Sea slug</name>
    <dbReference type="NCBI Taxonomy" id="188477"/>
    <lineage>
        <taxon>Eukaryota</taxon>
        <taxon>Metazoa</taxon>
        <taxon>Spiralia</taxon>
        <taxon>Lophotrochozoa</taxon>
        <taxon>Mollusca</taxon>
        <taxon>Gastropoda</taxon>
        <taxon>Heterobranchia</taxon>
        <taxon>Euthyneura</taxon>
        <taxon>Panpulmonata</taxon>
        <taxon>Sacoglossa</taxon>
        <taxon>Placobranchoidea</taxon>
        <taxon>Plakobranchidae</taxon>
        <taxon>Elysia</taxon>
    </lineage>
</organism>
<proteinExistence type="predicted"/>
<evidence type="ECO:0000313" key="2">
    <source>
        <dbReference type="Proteomes" id="UP000271974"/>
    </source>
</evidence>
<dbReference type="AlphaFoldDB" id="A0A433TIB3"/>
<reference evidence="1 2" key="1">
    <citation type="submission" date="2019-01" db="EMBL/GenBank/DDBJ databases">
        <title>A draft genome assembly of the solar-powered sea slug Elysia chlorotica.</title>
        <authorList>
            <person name="Cai H."/>
            <person name="Li Q."/>
            <person name="Fang X."/>
            <person name="Li J."/>
            <person name="Curtis N.E."/>
            <person name="Altenburger A."/>
            <person name="Shibata T."/>
            <person name="Feng M."/>
            <person name="Maeda T."/>
            <person name="Schwartz J.A."/>
            <person name="Shigenobu S."/>
            <person name="Lundholm N."/>
            <person name="Nishiyama T."/>
            <person name="Yang H."/>
            <person name="Hasebe M."/>
            <person name="Li S."/>
            <person name="Pierce S.K."/>
            <person name="Wang J."/>
        </authorList>
    </citation>
    <scope>NUCLEOTIDE SEQUENCE [LARGE SCALE GENOMIC DNA]</scope>
    <source>
        <strain evidence="1">EC2010</strain>
        <tissue evidence="1">Whole organism of an adult</tissue>
    </source>
</reference>
<dbReference type="Proteomes" id="UP000271974">
    <property type="component" value="Unassembled WGS sequence"/>
</dbReference>
<comment type="caution">
    <text evidence="1">The sequence shown here is derived from an EMBL/GenBank/DDBJ whole genome shotgun (WGS) entry which is preliminary data.</text>
</comment>
<protein>
    <submittedName>
        <fullName evidence="1">Uncharacterized protein</fullName>
    </submittedName>
</protein>
<accession>A0A433TIB3</accession>